<evidence type="ECO:0000256" key="6">
    <source>
        <dbReference type="ARBA" id="ARBA00023017"/>
    </source>
</evidence>
<name>A0A2J8A5E8_9CHLO</name>
<dbReference type="Pfam" id="PF12777">
    <property type="entry name" value="MT"/>
    <property type="match status" value="1"/>
</dbReference>
<dbReference type="InterPro" id="IPR026983">
    <property type="entry name" value="DHC"/>
</dbReference>
<feature type="domain" description="Dynein heavy chain AAA 5 extension" evidence="17">
    <location>
        <begin position="1177"/>
        <end position="1274"/>
    </location>
</feature>
<dbReference type="Gene3D" id="3.10.490.20">
    <property type="match status" value="1"/>
</dbReference>
<dbReference type="InterPro" id="IPR035706">
    <property type="entry name" value="AAA_9"/>
</dbReference>
<dbReference type="Gene3D" id="1.20.920.20">
    <property type="match status" value="1"/>
</dbReference>
<dbReference type="PANTHER" id="PTHR45703:SF1">
    <property type="entry name" value="DYNEINS HEAVY CHAIN"/>
    <property type="match status" value="1"/>
</dbReference>
<keyword evidence="5" id="KW-0067">ATP-binding</keyword>
<dbReference type="FunFam" id="1.10.8.710:FF:000004">
    <property type="entry name" value="Dynein axonemal heavy chain 6"/>
    <property type="match status" value="1"/>
</dbReference>
<dbReference type="PANTHER" id="PTHR45703">
    <property type="entry name" value="DYNEIN HEAVY CHAIN"/>
    <property type="match status" value="1"/>
</dbReference>
<dbReference type="GO" id="GO:0005874">
    <property type="term" value="C:microtubule"/>
    <property type="evidence" value="ECO:0007669"/>
    <property type="project" value="UniProtKB-KW"/>
</dbReference>
<dbReference type="GO" id="GO:0007018">
    <property type="term" value="P:microtubule-based movement"/>
    <property type="evidence" value="ECO:0007669"/>
    <property type="project" value="InterPro"/>
</dbReference>
<dbReference type="Gene3D" id="3.40.50.300">
    <property type="entry name" value="P-loop containing nucleotide triphosphate hydrolases"/>
    <property type="match status" value="4"/>
</dbReference>
<keyword evidence="11" id="KW-0966">Cell projection</keyword>
<dbReference type="Gene3D" id="6.10.140.1060">
    <property type="match status" value="1"/>
</dbReference>
<protein>
    <submittedName>
        <fullName evidence="18">Dynein heavy chain 7, axonemal</fullName>
    </submittedName>
</protein>
<keyword evidence="19" id="KW-1185">Reference proteome</keyword>
<feature type="domain" description="Dynein heavy chain ATP-binding dynein motor region" evidence="16">
    <location>
        <begin position="2130"/>
        <end position="2343"/>
    </location>
</feature>
<keyword evidence="7 12" id="KW-0175">Coiled coil</keyword>
<dbReference type="GO" id="GO:0051959">
    <property type="term" value="F:dynein light intermediate chain binding"/>
    <property type="evidence" value="ECO:0007669"/>
    <property type="project" value="InterPro"/>
</dbReference>
<evidence type="ECO:0000256" key="10">
    <source>
        <dbReference type="ARBA" id="ARBA00023212"/>
    </source>
</evidence>
<dbReference type="FunFam" id="3.40.50.300:FF:000044">
    <property type="entry name" value="Dynein heavy chain 5, axonemal"/>
    <property type="match status" value="1"/>
</dbReference>
<evidence type="ECO:0000256" key="2">
    <source>
        <dbReference type="ARBA" id="ARBA00022490"/>
    </source>
</evidence>
<dbReference type="InterPro" id="IPR024317">
    <property type="entry name" value="Dynein_heavy_chain_D4_dom"/>
</dbReference>
<evidence type="ECO:0000313" key="19">
    <source>
        <dbReference type="Proteomes" id="UP000236333"/>
    </source>
</evidence>
<dbReference type="InterPro" id="IPR035699">
    <property type="entry name" value="AAA_6"/>
</dbReference>
<evidence type="ECO:0000313" key="18">
    <source>
        <dbReference type="EMBL" id="PNH07746.1"/>
    </source>
</evidence>
<keyword evidence="10" id="KW-0206">Cytoskeleton</keyword>
<feature type="domain" description="Dynein heavy chain coiled coil stalk" evidence="14">
    <location>
        <begin position="1760"/>
        <end position="2101"/>
    </location>
</feature>
<evidence type="ECO:0000259" key="13">
    <source>
        <dbReference type="Pfam" id="PF12774"/>
    </source>
</evidence>
<dbReference type="Pfam" id="PF12780">
    <property type="entry name" value="AAA_8"/>
    <property type="match status" value="1"/>
</dbReference>
<evidence type="ECO:0000256" key="1">
    <source>
        <dbReference type="ARBA" id="ARBA00004430"/>
    </source>
</evidence>
<dbReference type="FunFam" id="3.40.50.300:FF:000223">
    <property type="entry name" value="Dynein heavy chain 3, axonemal"/>
    <property type="match status" value="1"/>
</dbReference>
<accession>A0A2J8A5E8</accession>
<dbReference type="InterPro" id="IPR043157">
    <property type="entry name" value="Dynein_AAA1S"/>
</dbReference>
<dbReference type="GO" id="GO:0005930">
    <property type="term" value="C:axoneme"/>
    <property type="evidence" value="ECO:0007669"/>
    <property type="project" value="UniProtKB-SubCell"/>
</dbReference>
<proteinExistence type="predicted"/>
<organism evidence="18 19">
    <name type="scientific">Tetrabaena socialis</name>
    <dbReference type="NCBI Taxonomy" id="47790"/>
    <lineage>
        <taxon>Eukaryota</taxon>
        <taxon>Viridiplantae</taxon>
        <taxon>Chlorophyta</taxon>
        <taxon>core chlorophytes</taxon>
        <taxon>Chlorophyceae</taxon>
        <taxon>CS clade</taxon>
        <taxon>Chlamydomonadales</taxon>
        <taxon>Tetrabaenaceae</taxon>
        <taxon>Tetrabaena</taxon>
    </lineage>
</organism>
<evidence type="ECO:0000259" key="17">
    <source>
        <dbReference type="Pfam" id="PF17852"/>
    </source>
</evidence>
<dbReference type="Pfam" id="PF12775">
    <property type="entry name" value="AAA_7"/>
    <property type="match status" value="1"/>
</dbReference>
<keyword evidence="9" id="KW-0505">Motor protein</keyword>
<evidence type="ECO:0000256" key="9">
    <source>
        <dbReference type="ARBA" id="ARBA00023175"/>
    </source>
</evidence>
<evidence type="ECO:0000256" key="4">
    <source>
        <dbReference type="ARBA" id="ARBA00022741"/>
    </source>
</evidence>
<dbReference type="FunFam" id="1.20.920.20:FF:000006">
    <property type="entry name" value="Dynein, axonemal, heavy chain 6"/>
    <property type="match status" value="1"/>
</dbReference>
<dbReference type="FunFam" id="3.40.50.300:FF:000038">
    <property type="entry name" value="Dynein heavy chain 5, axonemal"/>
    <property type="match status" value="1"/>
</dbReference>
<feature type="domain" description="Dynein heavy chain hydrolytic ATP-binding dynein motor region" evidence="13">
    <location>
        <begin position="681"/>
        <end position="1011"/>
    </location>
</feature>
<dbReference type="Pfam" id="PF12774">
    <property type="entry name" value="AAA_6"/>
    <property type="match status" value="1"/>
</dbReference>
<dbReference type="InterPro" id="IPR043160">
    <property type="entry name" value="Dynein_C_barrel"/>
</dbReference>
<dbReference type="GO" id="GO:0030286">
    <property type="term" value="C:dynein complex"/>
    <property type="evidence" value="ECO:0007669"/>
    <property type="project" value="UniProtKB-KW"/>
</dbReference>
<evidence type="ECO:0000259" key="14">
    <source>
        <dbReference type="Pfam" id="PF12777"/>
    </source>
</evidence>
<feature type="coiled-coil region" evidence="12">
    <location>
        <begin position="1983"/>
        <end position="2034"/>
    </location>
</feature>
<sequence>MDYSLALVEGWEDPFGKPLRDNHPLVWNMQSARAGRDEVPQGADPYAASLPEVLDNFTRKHEAKMAAEAAIAAFSAADFADPAPRVAAALYGIDPPSAAPFNATLLAASVAGTIWAAASRGGGRPRDAAVQCWPYLAPNTSMARGLGTLVIGLEARGNGAGTGGGGAVAIDGGSGRVLMDGLQLHGNWATRGGGGALAVAPSELNDGGAIELFVSSSSMADNAARGAGTGGAVMVITDSLAAAPAQQQVAIFNTTMDHNTAASGGALSVLALEPLLAIPTPTAESWAAVVDRTLLPSWHADVDTAREEVAWTLQTLSPNALELSRLWHSSRFSSALLIDVASPEFLARLPLYADAFYEQQTEVTELVKGQLWTSWAPKSLEVFNRLPPVFINGDADAYYRSVATLQSNQLRGLVQRSLDAYLGFFAGHTARDEVDPQQDTLLWSVPPVFVLDLVEADGVYLVRCRAFKDLLANNAEQLVHQLLDYLRNTVRGSNTKINEEYQIMTGEVGKPSSTAEELLALKKYIARCSQEQERLRESIARNKEKDDFLMTHRLGVPEEDLEVALKAYEWPRRMVEVYWTREVTEAITSGGSKGLATYAERCTLELNKIVNLVRGQLGLLERATCGSLVVIDVHARDVVGAMAKEGVEDARDFKWESQMRYTCVHPQETHPPPMINAEALYGYPPPGNSGRLVITPLTDRCYRTLMGAIHMNLGGAPAGPAGTGKTETTKDLSKALAIQCVVFNCSDGLDYKAMGRFFKGLACSGAWACFDEFNRIELEVLSVVAQQVLTIIRAKALKVKSFMFEGAEIRLVPTCNAFVTMNPGYAGRSELPDNLPPPPAALFRDVAMMVPDYAMISEIILYSYGYLEARAMARKLVQTYRLCSEQLSSQDHYDYGMRAVMSVLRTAGNLKRVFPDSAEDVLMLRSINDVNLPKFLDQDVPLFNGILSDLFPGVSLPVVDYDNLVTAIKDNCAKNNLQPLDSFIVKIIQLYEMIIVRHGLMLVGHSYGMKTSAYRVLAAALSDLHVKGLNKEFHTKFYILNPKSVTLGQLYGAEDAVSKEWTDGVLAVIFRSTTRDTSPDRKWVVFDGPVDAIWIENMNTVLDDTPPLCLNSGEIIAMQGLMNMIFEVQDLAVASPATVSRCGMVYVQPALLGWRPVMLSWLNTLPPAITPALKAQLTALFDWLIPPALRVAVKLMRSPQPMPEINLVSSLMRMLECHLDEFRGDPAPGVTHAVALKEMTEQQVASLLQGCFLFSLVWSVGGVADEEGRHKFDMHPPPVLSLDMHMRRVLSHDPSPEVAAFVAHGTPHKVTVPFPEGTGKTAYVKRHLQEGLPEHFTSMLMTFSAQTSANMTQDIIDGKMDKRRRGVYGPQQGKRMVIFVDDLNMPQVEEYGAQPPIELLRQFMDHSGWYDRKELTLRRLVDVQFVAAMGPPGGGRNTVTNRYLRHYSVVSLTAFDTDNLSTIFTSLVDWWLKKHSYPAGGIARLARPLVTATLEVYDLAQRELLPTPAKSHYTFNLRDVSKVFQVLRMAGEANKRVVFLFSDTQIKEEAFVEDVSNLLNTYEVPNLMQSADLVGIFENIRPRAKAAGMDGSRDALYNFFVQEVKRNMHIVLSFSPVGDSFRERLRKFPSLVNCTTIDWFTKWPTDALHTVAESFLANLVGTEERVAAQLPRLCVLFHQSVQIEQHLSNMDPIIAEMLLEQSKLIDVHTKVFLFKIENQQGDLLDRFLDEDLSGSQRHWLFRKLFKRIGLLPRHCTFHREIGLEKLQDTEESVVGMKEELIALQPQLEESTRQTEAAMEVISKESVEADKVKQVVSKEEATASAEAATVKAIKDECEADLAEAMPLLEGAIAALNTLKPADITEVKGMKSPPKGVKRVMEAICIMKGVKPSRVKDTNTGRMVEDYWEASKKMLMEFDFLESLRKYDKDHIPAEVVMRIRPYVQDPEFQPDIIEKQSLACAGLCKWVVAIEKYDKVIKEVEPKRQKLREAEAQLEVVMAALRTKQAELKQVMDKLARLDADLQDKKRRKEKLEHDVHMCTIKLDRAEKLISGLGGEKSRWTGAARGLGELYVKLTGDVLLAAGQIAYLGPFTALYRSAVLEQWVTACQEAKLPCNDHFKLESVLGDAVKVRQWNIWGLPKDDFSTENGIAIDQGRRWPLCIDPQGLANKWIRNMEKDAGLQVIKLSDPSYLRTLENAIQFGKPVLLENIMESLDASLEPLLQKQTFKQGGAMCIRLGDATVEYSEDFKLYMTTKLRNPHYTPELCTKVALLNFMTTPEGLEDQLLGIVVAKERPDLEEEKNKLILVGAENKKKLKEIEDEILRVLSSSEGNILEDEEAVDILQAFLTGAKQNYARKCRIPIDHIDFDFEVRDEPGAVDEPPPDGVYCAGLFLEGCRWSCETHELEESEPKVLFTPMPPIWMVPREVVKFSAFPHYLCPMYKTTERRGVLSTTGHSTNFVLDVRLPSGKDGAHWTKRGVALLTSLNDYPVEATLIGYAFAGSVAAARLRM</sequence>
<evidence type="ECO:0000256" key="5">
    <source>
        <dbReference type="ARBA" id="ARBA00022840"/>
    </source>
</evidence>
<dbReference type="FunFam" id="3.40.50.300:FF:001328">
    <property type="entry name" value="Dynein heavy chain 6, axonemal"/>
    <property type="match status" value="1"/>
</dbReference>
<evidence type="ECO:0000256" key="12">
    <source>
        <dbReference type="SAM" id="Coils"/>
    </source>
</evidence>
<dbReference type="Pfam" id="PF17852">
    <property type="entry name" value="Dynein_AAA_lid"/>
    <property type="match status" value="1"/>
</dbReference>
<evidence type="ECO:0000256" key="3">
    <source>
        <dbReference type="ARBA" id="ARBA00022701"/>
    </source>
</evidence>
<comment type="subcellular location">
    <subcellularLocation>
        <location evidence="1">Cytoplasm</location>
        <location evidence="1">Cytoskeleton</location>
        <location evidence="1">Cilium axoneme</location>
    </subcellularLocation>
</comment>
<dbReference type="InterPro" id="IPR027417">
    <property type="entry name" value="P-loop_NTPase"/>
</dbReference>
<keyword evidence="2" id="KW-0963">Cytoplasm</keyword>
<keyword evidence="4" id="KW-0547">Nucleotide-binding</keyword>
<dbReference type="FunFam" id="3.10.490.20:FF:000001">
    <property type="entry name" value="dynein heavy chain 7, axonemal"/>
    <property type="match status" value="1"/>
</dbReference>
<dbReference type="EMBL" id="PGGS01000163">
    <property type="protein sequence ID" value="PNH07746.1"/>
    <property type="molecule type" value="Genomic_DNA"/>
</dbReference>
<evidence type="ECO:0000256" key="11">
    <source>
        <dbReference type="ARBA" id="ARBA00023273"/>
    </source>
</evidence>
<keyword evidence="6" id="KW-0243">Dynein</keyword>
<dbReference type="InterPro" id="IPR024743">
    <property type="entry name" value="Dynein_HC_stalk"/>
</dbReference>
<dbReference type="Gene3D" id="1.10.8.710">
    <property type="match status" value="1"/>
</dbReference>
<evidence type="ECO:0000256" key="7">
    <source>
        <dbReference type="ARBA" id="ARBA00023054"/>
    </source>
</evidence>
<dbReference type="OrthoDB" id="5593012at2759"/>
<evidence type="ECO:0000259" key="16">
    <source>
        <dbReference type="Pfam" id="PF12781"/>
    </source>
</evidence>
<keyword evidence="8" id="KW-0969">Cilium</keyword>
<dbReference type="GO" id="GO:0045505">
    <property type="term" value="F:dynein intermediate chain binding"/>
    <property type="evidence" value="ECO:0007669"/>
    <property type="project" value="InterPro"/>
</dbReference>
<evidence type="ECO:0000256" key="8">
    <source>
        <dbReference type="ARBA" id="ARBA00023069"/>
    </source>
</evidence>
<dbReference type="GO" id="GO:0005524">
    <property type="term" value="F:ATP binding"/>
    <property type="evidence" value="ECO:0007669"/>
    <property type="project" value="UniProtKB-KW"/>
</dbReference>
<keyword evidence="3" id="KW-0493">Microtubule</keyword>
<dbReference type="SUPFAM" id="SSF52540">
    <property type="entry name" value="P-loop containing nucleoside triphosphate hydrolases"/>
    <property type="match status" value="2"/>
</dbReference>
<dbReference type="Pfam" id="PF12781">
    <property type="entry name" value="AAA_9"/>
    <property type="match status" value="1"/>
</dbReference>
<dbReference type="Gene3D" id="1.20.58.1120">
    <property type="match status" value="1"/>
</dbReference>
<gene>
    <name evidence="18" type="ORF">TSOC_005770</name>
</gene>
<comment type="caution">
    <text evidence="18">The sequence shown here is derived from an EMBL/GenBank/DDBJ whole genome shotgun (WGS) entry which is preliminary data.</text>
</comment>
<dbReference type="Proteomes" id="UP000236333">
    <property type="component" value="Unassembled WGS sequence"/>
</dbReference>
<reference evidence="18 19" key="1">
    <citation type="journal article" date="2017" name="Mol. Biol. Evol.">
        <title>The 4-celled Tetrabaena socialis nuclear genome reveals the essential components for genetic control of cell number at the origin of multicellularity in the volvocine lineage.</title>
        <authorList>
            <person name="Featherston J."/>
            <person name="Arakaki Y."/>
            <person name="Hanschen E.R."/>
            <person name="Ferris P.J."/>
            <person name="Michod R.E."/>
            <person name="Olson B.J.S.C."/>
            <person name="Nozaki H."/>
            <person name="Durand P.M."/>
        </authorList>
    </citation>
    <scope>NUCLEOTIDE SEQUENCE [LARGE SCALE GENOMIC DNA]</scope>
    <source>
        <strain evidence="18 19">NIES-571</strain>
    </source>
</reference>
<feature type="domain" description="Dynein heavy chain AAA module D4" evidence="15">
    <location>
        <begin position="1523"/>
        <end position="1682"/>
    </location>
</feature>
<dbReference type="InterPro" id="IPR041466">
    <property type="entry name" value="Dynein_AAA5_ext"/>
</dbReference>
<evidence type="ECO:0000259" key="15">
    <source>
        <dbReference type="Pfam" id="PF12780"/>
    </source>
</evidence>